<dbReference type="InterPro" id="IPR035069">
    <property type="entry name" value="TTHA1013/TTHA0281-like"/>
</dbReference>
<comment type="caution">
    <text evidence="2">The sequence shown here is derived from an EMBL/GenBank/DDBJ whole genome shotgun (WGS) entry which is preliminary data.</text>
</comment>
<dbReference type="AlphaFoldDB" id="X0TVP0"/>
<dbReference type="PANTHER" id="PTHR34504:SF2">
    <property type="entry name" value="UPF0150 PROTEIN SSL0259"/>
    <property type="match status" value="1"/>
</dbReference>
<feature type="domain" description="HicB-like antitoxin of toxin-antitoxin system" evidence="1">
    <location>
        <begin position="5"/>
        <end position="63"/>
    </location>
</feature>
<sequence length="69" mass="7529">MNMRFNVVLEAAEEGGYTVFVPSLPGCISEGDTKEAALKNIKEAIELYLESKDEDIPLSKGIELAEVIV</sequence>
<protein>
    <recommendedName>
        <fullName evidence="1">HicB-like antitoxin of toxin-antitoxin system domain-containing protein</fullName>
    </recommendedName>
</protein>
<proteinExistence type="predicted"/>
<dbReference type="EMBL" id="BARS01010819">
    <property type="protein sequence ID" value="GAF97648.1"/>
    <property type="molecule type" value="Genomic_DNA"/>
</dbReference>
<dbReference type="InterPro" id="IPR031807">
    <property type="entry name" value="HicB-like"/>
</dbReference>
<dbReference type="InterPro" id="IPR051404">
    <property type="entry name" value="TA_system_antitoxin"/>
</dbReference>
<evidence type="ECO:0000259" key="1">
    <source>
        <dbReference type="Pfam" id="PF15919"/>
    </source>
</evidence>
<gene>
    <name evidence="2" type="ORF">S01H1_19910</name>
</gene>
<accession>X0TVP0</accession>
<name>X0TVP0_9ZZZZ</name>
<dbReference type="PANTHER" id="PTHR34504">
    <property type="entry name" value="ANTITOXIN HICB"/>
    <property type="match status" value="1"/>
</dbReference>
<dbReference type="SUPFAM" id="SSF143100">
    <property type="entry name" value="TTHA1013/TTHA0281-like"/>
    <property type="match status" value="1"/>
</dbReference>
<dbReference type="Pfam" id="PF15919">
    <property type="entry name" value="HicB_lk_antitox"/>
    <property type="match status" value="1"/>
</dbReference>
<organism evidence="2">
    <name type="scientific">marine sediment metagenome</name>
    <dbReference type="NCBI Taxonomy" id="412755"/>
    <lineage>
        <taxon>unclassified sequences</taxon>
        <taxon>metagenomes</taxon>
        <taxon>ecological metagenomes</taxon>
    </lineage>
</organism>
<evidence type="ECO:0000313" key="2">
    <source>
        <dbReference type="EMBL" id="GAF97648.1"/>
    </source>
</evidence>
<reference evidence="2" key="1">
    <citation type="journal article" date="2014" name="Front. Microbiol.">
        <title>High frequency of phylogenetically diverse reductive dehalogenase-homologous genes in deep subseafloor sedimentary metagenomes.</title>
        <authorList>
            <person name="Kawai M."/>
            <person name="Futagami T."/>
            <person name="Toyoda A."/>
            <person name="Takaki Y."/>
            <person name="Nishi S."/>
            <person name="Hori S."/>
            <person name="Arai W."/>
            <person name="Tsubouchi T."/>
            <person name="Morono Y."/>
            <person name="Uchiyama I."/>
            <person name="Ito T."/>
            <person name="Fujiyama A."/>
            <person name="Inagaki F."/>
            <person name="Takami H."/>
        </authorList>
    </citation>
    <scope>NUCLEOTIDE SEQUENCE</scope>
    <source>
        <strain evidence="2">Expedition CK06-06</strain>
    </source>
</reference>
<dbReference type="Gene3D" id="3.30.160.250">
    <property type="match status" value="1"/>
</dbReference>